<reference evidence="1 2" key="1">
    <citation type="submission" date="2009-01" db="EMBL/GenBank/DDBJ databases">
        <authorList>
            <person name="Fulton L."/>
            <person name="Clifton S."/>
            <person name="Chinwalla A.T."/>
            <person name="Mitreva M."/>
            <person name="Sodergren E."/>
            <person name="Weinstock G."/>
            <person name="Clifton S."/>
            <person name="Dooling D.J."/>
            <person name="Fulton B."/>
            <person name="Minx P."/>
            <person name="Pepin K.H."/>
            <person name="Johnson M."/>
            <person name="Bhonagiri V."/>
            <person name="Nash W.E."/>
            <person name="Mardis E.R."/>
            <person name="Wilson R.K."/>
        </authorList>
    </citation>
    <scope>NUCLEOTIDE SEQUENCE [LARGE SCALE GENOMIC DNA]</scope>
    <source>
        <strain evidence="1 2">ATCC 23834</strain>
    </source>
</reference>
<accession>C0DWB4</accession>
<name>C0DWB4_EIKCO</name>
<protein>
    <submittedName>
        <fullName evidence="1">Uncharacterized protein</fullName>
    </submittedName>
</protein>
<evidence type="ECO:0000313" key="1">
    <source>
        <dbReference type="EMBL" id="EEG23694.1"/>
    </source>
</evidence>
<gene>
    <name evidence="1" type="ORF">EIKCOROL_01665</name>
</gene>
<proteinExistence type="predicted"/>
<organism evidence="1 2">
    <name type="scientific">Eikenella corrodens ATCC 23834</name>
    <dbReference type="NCBI Taxonomy" id="546274"/>
    <lineage>
        <taxon>Bacteria</taxon>
        <taxon>Pseudomonadati</taxon>
        <taxon>Pseudomonadota</taxon>
        <taxon>Betaproteobacteria</taxon>
        <taxon>Neisseriales</taxon>
        <taxon>Neisseriaceae</taxon>
        <taxon>Eikenella</taxon>
    </lineage>
</organism>
<dbReference type="AlphaFoldDB" id="C0DWB4"/>
<dbReference type="HOGENOM" id="CLU_3215608_0_0_4"/>
<evidence type="ECO:0000313" key="2">
    <source>
        <dbReference type="Proteomes" id="UP000005837"/>
    </source>
</evidence>
<dbReference type="EMBL" id="ACEA01000033">
    <property type="protein sequence ID" value="EEG23694.1"/>
    <property type="molecule type" value="Genomic_DNA"/>
</dbReference>
<dbReference type="Proteomes" id="UP000005837">
    <property type="component" value="Unassembled WGS sequence"/>
</dbReference>
<comment type="caution">
    <text evidence="1">The sequence shown here is derived from an EMBL/GenBank/DDBJ whole genome shotgun (WGS) entry which is preliminary data.</text>
</comment>
<sequence>MPFDKSYQVLSYQFPFPIRHGSHLFKLASYVCRLSNLQVAPSRL</sequence>